<dbReference type="Proteomes" id="UP000035645">
    <property type="component" value="Unassembled WGS sequence"/>
</dbReference>
<organism evidence="1 2">
    <name type="scientific">Bifidobacterium animalis subsp. animalis IM386</name>
    <dbReference type="NCBI Taxonomy" id="1402194"/>
    <lineage>
        <taxon>Bacteria</taxon>
        <taxon>Bacillati</taxon>
        <taxon>Actinomycetota</taxon>
        <taxon>Actinomycetes</taxon>
        <taxon>Bifidobacteriales</taxon>
        <taxon>Bifidobacteriaceae</taxon>
        <taxon>Bifidobacterium</taxon>
    </lineage>
</organism>
<gene>
    <name evidence="1" type="ORF">BANIM336_01185</name>
</gene>
<sequence length="89" mass="10275">MQPYRTGEYGRNAYHTGPDEHIAQNTQKRAGRRRGMPVCNEMLYAMDLRDLLLPGELAQFGIGLRLDHQVVQIRPGHPHNGAFKRRHEQ</sequence>
<dbReference type="AlphaFoldDB" id="A0AAV2W3F5"/>
<evidence type="ECO:0008006" key="3">
    <source>
        <dbReference type="Google" id="ProtNLM"/>
    </source>
</evidence>
<name>A0AAV2W3F5_9BIFI</name>
<comment type="caution">
    <text evidence="1">The sequence shown here is derived from an EMBL/GenBank/DDBJ whole genome shotgun (WGS) entry which is preliminary data.</text>
</comment>
<dbReference type="EMBL" id="CBUQ010000007">
    <property type="protein sequence ID" value="CDI67864.1"/>
    <property type="molecule type" value="Genomic_DNA"/>
</dbReference>
<reference evidence="1 2" key="1">
    <citation type="submission" date="2013-10" db="EMBL/GenBank/DDBJ databases">
        <authorList>
            <person name="Manrique M."/>
        </authorList>
    </citation>
    <scope>NUCLEOTIDE SEQUENCE [LARGE SCALE GENOMIC DNA]</scope>
    <source>
        <strain evidence="1 2">IM386</strain>
    </source>
</reference>
<accession>A0AAV2W3F5</accession>
<evidence type="ECO:0000313" key="2">
    <source>
        <dbReference type="Proteomes" id="UP000035645"/>
    </source>
</evidence>
<protein>
    <recommendedName>
        <fullName evidence="3">Transposase</fullName>
    </recommendedName>
</protein>
<evidence type="ECO:0000313" key="1">
    <source>
        <dbReference type="EMBL" id="CDI67864.1"/>
    </source>
</evidence>
<proteinExistence type="predicted"/>
<reference evidence="1 2" key="2">
    <citation type="submission" date="2015-01" db="EMBL/GenBank/DDBJ databases">
        <title>Genome sequence of a Bifidobacterium animalis strain.</title>
        <authorList>
            <person name="Bogovic-Matijasic B."/>
            <person name="Hacin B."/>
            <person name="Citar M."/>
            <person name="Svigelj K."/>
            <person name="Stempelj M."/>
            <person name="Rogelj I."/>
        </authorList>
    </citation>
    <scope>NUCLEOTIDE SEQUENCE [LARGE SCALE GENOMIC DNA]</scope>
    <source>
        <strain evidence="1 2">IM386</strain>
    </source>
</reference>